<evidence type="ECO:0000313" key="2">
    <source>
        <dbReference type="EMBL" id="CAA9338799.1"/>
    </source>
</evidence>
<sequence length="167" mass="18186">DLPHPPPARPGTRPRARARRRRAARARLGGVDDARAPEALVHARAVADGGLRARPAPGRDLPHGDALARRAGVPERGLRARGGGAREVRVDGRARPRLPAVEPRGRARVSVRLLGGDHARAARARHEVHRPRHPRRRGGARAARRDGLRAGVGRRARPARRPRQVDV</sequence>
<feature type="compositionally biased region" description="Basic residues" evidence="1">
    <location>
        <begin position="152"/>
        <end position="167"/>
    </location>
</feature>
<evidence type="ECO:0000256" key="1">
    <source>
        <dbReference type="SAM" id="MobiDB-lite"/>
    </source>
</evidence>
<feature type="region of interest" description="Disordered" evidence="1">
    <location>
        <begin position="1"/>
        <end position="31"/>
    </location>
</feature>
<feature type="compositionally biased region" description="Basic residues" evidence="1">
    <location>
        <begin position="121"/>
        <end position="139"/>
    </location>
</feature>
<name>A0A6J4LPZ7_9BACT</name>
<feature type="region of interest" description="Disordered" evidence="1">
    <location>
        <begin position="116"/>
        <end position="167"/>
    </location>
</feature>
<gene>
    <name evidence="2" type="ORF">AVDCRST_MAG11-2876</name>
</gene>
<feature type="non-terminal residue" evidence="2">
    <location>
        <position position="167"/>
    </location>
</feature>
<proteinExistence type="predicted"/>
<feature type="compositionally biased region" description="Basic residues" evidence="1">
    <location>
        <begin position="12"/>
        <end position="25"/>
    </location>
</feature>
<dbReference type="EMBL" id="CADCTU010000630">
    <property type="protein sequence ID" value="CAA9338799.1"/>
    <property type="molecule type" value="Genomic_DNA"/>
</dbReference>
<accession>A0A6J4LPZ7</accession>
<feature type="non-terminal residue" evidence="2">
    <location>
        <position position="1"/>
    </location>
</feature>
<protein>
    <submittedName>
        <fullName evidence="2">Ligand-binding SRPBCC domain protein family</fullName>
    </submittedName>
</protein>
<organism evidence="2">
    <name type="scientific">uncultured Gemmatimonadaceae bacterium</name>
    <dbReference type="NCBI Taxonomy" id="246130"/>
    <lineage>
        <taxon>Bacteria</taxon>
        <taxon>Pseudomonadati</taxon>
        <taxon>Gemmatimonadota</taxon>
        <taxon>Gemmatimonadia</taxon>
        <taxon>Gemmatimonadales</taxon>
        <taxon>Gemmatimonadaceae</taxon>
        <taxon>environmental samples</taxon>
    </lineage>
</organism>
<reference evidence="2" key="1">
    <citation type="submission" date="2020-02" db="EMBL/GenBank/DDBJ databases">
        <authorList>
            <person name="Meier V. D."/>
        </authorList>
    </citation>
    <scope>NUCLEOTIDE SEQUENCE</scope>
    <source>
        <strain evidence="2">AVDCRST_MAG11</strain>
    </source>
</reference>
<dbReference type="AlphaFoldDB" id="A0A6J4LPZ7"/>